<proteinExistence type="inferred from homology"/>
<accession>A0A9D5JUF4</accession>
<dbReference type="PANTHER" id="PTHR46847:SF1">
    <property type="entry name" value="D-ALLOSE-BINDING PERIPLASMIC PROTEIN-RELATED"/>
    <property type="match status" value="1"/>
</dbReference>
<comment type="subcellular location">
    <subcellularLocation>
        <location evidence="1">Cell envelope</location>
    </subcellularLocation>
</comment>
<dbReference type="EMBL" id="WJJP01000187">
    <property type="protein sequence ID" value="MBD3324112.1"/>
    <property type="molecule type" value="Genomic_DNA"/>
</dbReference>
<keyword evidence="3" id="KW-0732">Signal</keyword>
<evidence type="ECO:0000259" key="4">
    <source>
        <dbReference type="Pfam" id="PF13407"/>
    </source>
</evidence>
<dbReference type="SUPFAM" id="SSF53822">
    <property type="entry name" value="Periplasmic binding protein-like I"/>
    <property type="match status" value="1"/>
</dbReference>
<dbReference type="GO" id="GO:0030313">
    <property type="term" value="C:cell envelope"/>
    <property type="evidence" value="ECO:0007669"/>
    <property type="project" value="UniProtKB-SubCell"/>
</dbReference>
<gene>
    <name evidence="5" type="ORF">GF339_05980</name>
</gene>
<dbReference type="PANTHER" id="PTHR46847">
    <property type="entry name" value="D-ALLOSE-BINDING PERIPLASMIC PROTEIN-RELATED"/>
    <property type="match status" value="1"/>
</dbReference>
<feature type="domain" description="Periplasmic binding protein" evidence="4">
    <location>
        <begin position="58"/>
        <end position="308"/>
    </location>
</feature>
<comment type="similarity">
    <text evidence="2">Belongs to the bacterial solute-binding protein 2 family.</text>
</comment>
<evidence type="ECO:0000313" key="6">
    <source>
        <dbReference type="Proteomes" id="UP000649604"/>
    </source>
</evidence>
<organism evidence="5 6">
    <name type="scientific">candidate division KSB3 bacterium</name>
    <dbReference type="NCBI Taxonomy" id="2044937"/>
    <lineage>
        <taxon>Bacteria</taxon>
        <taxon>candidate division KSB3</taxon>
    </lineage>
</organism>
<evidence type="ECO:0000256" key="2">
    <source>
        <dbReference type="ARBA" id="ARBA00007639"/>
    </source>
</evidence>
<feature type="non-terminal residue" evidence="5">
    <location>
        <position position="341"/>
    </location>
</feature>
<reference evidence="5" key="1">
    <citation type="submission" date="2019-11" db="EMBL/GenBank/DDBJ databases">
        <title>Microbial mats filling the niche in hypersaline microbial mats.</title>
        <authorList>
            <person name="Wong H.L."/>
            <person name="Macleod F.I."/>
            <person name="White R.A. III"/>
            <person name="Burns B.P."/>
        </authorList>
    </citation>
    <scope>NUCLEOTIDE SEQUENCE</scope>
    <source>
        <strain evidence="5">Rbin_158</strain>
    </source>
</reference>
<dbReference type="CDD" id="cd01536">
    <property type="entry name" value="PBP1_ABC_sugar_binding-like"/>
    <property type="match status" value="1"/>
</dbReference>
<dbReference type="InterPro" id="IPR025997">
    <property type="entry name" value="SBP_2_dom"/>
</dbReference>
<evidence type="ECO:0000313" key="5">
    <source>
        <dbReference type="EMBL" id="MBD3324112.1"/>
    </source>
</evidence>
<dbReference type="Pfam" id="PF13407">
    <property type="entry name" value="Peripla_BP_4"/>
    <property type="match status" value="1"/>
</dbReference>
<evidence type="ECO:0000256" key="3">
    <source>
        <dbReference type="ARBA" id="ARBA00022729"/>
    </source>
</evidence>
<dbReference type="Gene3D" id="3.40.50.2300">
    <property type="match status" value="2"/>
</dbReference>
<dbReference type="Proteomes" id="UP000649604">
    <property type="component" value="Unassembled WGS sequence"/>
</dbReference>
<name>A0A9D5JUF4_9BACT</name>
<dbReference type="InterPro" id="IPR028082">
    <property type="entry name" value="Peripla_BP_I"/>
</dbReference>
<dbReference type="AlphaFoldDB" id="A0A9D5JUF4"/>
<comment type="caution">
    <text evidence="5">The sequence shown here is derived from an EMBL/GenBank/DDBJ whole genome shotgun (WGS) entry which is preliminary data.</text>
</comment>
<protein>
    <submittedName>
        <fullName evidence="5">Substrate-binding domain-containing protein</fullName>
    </submittedName>
</protein>
<dbReference type="GO" id="GO:0030246">
    <property type="term" value="F:carbohydrate binding"/>
    <property type="evidence" value="ECO:0007669"/>
    <property type="project" value="UniProtKB-ARBA"/>
</dbReference>
<evidence type="ECO:0000256" key="1">
    <source>
        <dbReference type="ARBA" id="ARBA00004196"/>
    </source>
</evidence>
<sequence>MKFRCILSHHEEQPNRQRRFLMRKVTLLLSLMLVVMLVQGAMFAAAQEYFFGHGSLYMGDEWMKVTDKAIHYYAEDNGWKIITQNGDLSAEQQIKQIRYFVEQGVDGFIWSPTDAVACAEVAQWAKEQGVPSITYNTDVKTDAVPLTILFDSRAVAQTLAKEVIKYLEETHGEAKGLVISLQGDAANDTDRDRAEGYKEIFSQYPDINFVEYYTLSKMEVAEQNAFSAIQQFGRPVAIVSQNTTNSRGGMNALRRQKMLVKRGEPDHVFIASIGGAPAYLDLMKEGYSDLGYVQPNLFYGPLALHYLKVVIEQGEDALPAIGSVVTEEDLKITGGVHDIDP</sequence>